<dbReference type="PATRIC" id="fig|39777.7.peg.579"/>
<dbReference type="Gene3D" id="3.40.50.1000">
    <property type="entry name" value="HAD superfamily/HAD-like"/>
    <property type="match status" value="1"/>
</dbReference>
<dbReference type="InterPro" id="IPR023198">
    <property type="entry name" value="PGP-like_dom2"/>
</dbReference>
<dbReference type="EMBL" id="LRQT01000013">
    <property type="protein sequence ID" value="KXA65076.1"/>
    <property type="molecule type" value="Genomic_DNA"/>
</dbReference>
<dbReference type="GO" id="GO:0004713">
    <property type="term" value="F:protein tyrosine kinase activity"/>
    <property type="evidence" value="ECO:0007669"/>
    <property type="project" value="TreeGrafter"/>
</dbReference>
<reference evidence="1 2" key="1">
    <citation type="submission" date="2016-01" db="EMBL/GenBank/DDBJ databases">
        <authorList>
            <person name="Oliw E.H."/>
        </authorList>
    </citation>
    <scope>NUCLEOTIDE SEQUENCE [LARGE SCALE GENOMIC DNA]</scope>
    <source>
        <strain evidence="1 2">CMW7756B</strain>
    </source>
</reference>
<comment type="caution">
    <text evidence="1">The sequence shown here is derived from an EMBL/GenBank/DDBJ whole genome shotgun (WGS) entry which is preliminary data.</text>
</comment>
<dbReference type="InterPro" id="IPR023214">
    <property type="entry name" value="HAD_sf"/>
</dbReference>
<dbReference type="Gene3D" id="1.10.150.240">
    <property type="entry name" value="Putative phosphatase, domain 2"/>
    <property type="match status" value="1"/>
</dbReference>
<dbReference type="PANTHER" id="PTHR43434:SF20">
    <property type="entry name" value="5'-NUCLEOTIDASE"/>
    <property type="match status" value="1"/>
</dbReference>
<organism evidence="1">
    <name type="scientific">Veillonella atypica</name>
    <dbReference type="NCBI Taxonomy" id="39777"/>
    <lineage>
        <taxon>Bacteria</taxon>
        <taxon>Bacillati</taxon>
        <taxon>Bacillota</taxon>
        <taxon>Negativicutes</taxon>
        <taxon>Veillonellales</taxon>
        <taxon>Veillonellaceae</taxon>
        <taxon>Veillonella</taxon>
    </lineage>
</organism>
<dbReference type="Proteomes" id="UP000070226">
    <property type="component" value="Unassembled WGS sequence"/>
</dbReference>
<dbReference type="SUPFAM" id="SSF56784">
    <property type="entry name" value="HAD-like"/>
    <property type="match status" value="1"/>
</dbReference>
<dbReference type="STRING" id="39777.B7L28_05015"/>
<dbReference type="InterPro" id="IPR041492">
    <property type="entry name" value="HAD_2"/>
</dbReference>
<dbReference type="InterPro" id="IPR036412">
    <property type="entry name" value="HAD-like_sf"/>
</dbReference>
<dbReference type="SFLD" id="SFLDS00003">
    <property type="entry name" value="Haloacid_Dehalogenase"/>
    <property type="match status" value="1"/>
</dbReference>
<dbReference type="GO" id="GO:0016787">
    <property type="term" value="F:hydrolase activity"/>
    <property type="evidence" value="ECO:0007669"/>
    <property type="project" value="UniProtKB-KW"/>
</dbReference>
<protein>
    <submittedName>
        <fullName evidence="1">Haloacid dehalogenase-like hydrolase</fullName>
    </submittedName>
</protein>
<dbReference type="PANTHER" id="PTHR43434">
    <property type="entry name" value="PHOSPHOGLYCOLATE PHOSPHATASE"/>
    <property type="match status" value="1"/>
</dbReference>
<sequence length="239" mass="27123">MAYIKRGFKEIIMNKTIIFDLDGTLTDSEEGILKSVTYALESFGYEIPPHETLLLFLGPPLVDSFQEHCGMALEEAEKVYKKFGERYGTIGKFENQLYPNIIDLLDKVKNEHYTVALATAKPEVYAREILDHFSITQYFDVIVGANYKEGLVHKKEILQKAIELCGNPLTDDTGRRLVYMVGDRKYDVESGNELGCISIGVTYGYGTETELNDANAEYLCDDVDDIVMTLDLEEMLVRR</sequence>
<dbReference type="AlphaFoldDB" id="A0A133S5V0"/>
<accession>A0A133S5V0</accession>
<dbReference type="Pfam" id="PF13419">
    <property type="entry name" value="HAD_2"/>
    <property type="match status" value="1"/>
</dbReference>
<dbReference type="GO" id="GO:0005829">
    <property type="term" value="C:cytosol"/>
    <property type="evidence" value="ECO:0007669"/>
    <property type="project" value="TreeGrafter"/>
</dbReference>
<name>A0A133S5V0_9FIRM</name>
<dbReference type="SFLD" id="SFLDG01129">
    <property type="entry name" value="C1.5:_HAD__Beta-PGM__Phosphata"/>
    <property type="match status" value="1"/>
</dbReference>
<evidence type="ECO:0000313" key="2">
    <source>
        <dbReference type="Proteomes" id="UP000070226"/>
    </source>
</evidence>
<gene>
    <name evidence="1" type="ORF">HMPREF3233_00590</name>
</gene>
<evidence type="ECO:0000313" key="1">
    <source>
        <dbReference type="EMBL" id="KXA65076.1"/>
    </source>
</evidence>
<dbReference type="InterPro" id="IPR050155">
    <property type="entry name" value="HAD-like_hydrolase_sf"/>
</dbReference>
<proteinExistence type="predicted"/>
<keyword evidence="1" id="KW-0378">Hydrolase</keyword>